<sequence>MQQKALLQEEALFASIDAELKYLAFILKLYDIEYKHLHLTTSLGSVVHVEQNRINCDKPVRVSEWHDYFANESYAMRDDGVRLVWTEDSLRCYHSDGTMITTRTIDGWEKGVIEDDIDRQISSSSSHKKFDFVAQESNIMYINVTDDLRVADDIIRMSKISAISAPVSTYVRQEYLPEAEVEDVEAYDYSFATYTSDSHQMQHKLYASTQFNFTHINGGDDLKVIMTKVTAVDNLEFCIYSLPTVEFNSPTRHESLAEQRNLDNHYESLSSDADSDKWTHRRRSSESALPRIKLNPGYVVDINASNLKLTVQEEHIELNAQLRKLGCDGCVHVVRDNIQLKTDFNKSLSIVFRNWVEVFQQFINCFCPKWRTTYFVECLTDDCRQKGIELLKAVPDLGKYNFCAGNYFIDPEEVKSINERLFSHLDYYKEDMAKFPRFATAKKIHDVKFPKVLNTRIFLEIPAQLAYTDRIHLFTYPFDKIKFRKLKHRFNEATLFHLHPHLRSLIQAEISARSWRNRHMENKRRLFLDQQRLSLYTAMLRHKVYPNYFQFKDQYSYHVRNIDFFEFMASKCSDKAWPEPEPEPELSEAPQQAAASKEQKARRKKCLCPKYEKSLQ</sequence>
<dbReference type="Proteomes" id="UP000001070">
    <property type="component" value="Unassembled WGS sequence"/>
</dbReference>
<protein>
    <submittedName>
        <fullName evidence="2">GH23197</fullName>
    </submittedName>
</protein>
<name>B4K2R7_DROGR</name>
<reference evidence="2 3" key="1">
    <citation type="journal article" date="2007" name="Nature">
        <title>Evolution of genes and genomes on the Drosophila phylogeny.</title>
        <authorList>
            <consortium name="Drosophila 12 Genomes Consortium"/>
            <person name="Clark A.G."/>
            <person name="Eisen M.B."/>
            <person name="Smith D.R."/>
            <person name="Bergman C.M."/>
            <person name="Oliver B."/>
            <person name="Markow T.A."/>
            <person name="Kaufman T.C."/>
            <person name="Kellis M."/>
            <person name="Gelbart W."/>
            <person name="Iyer V.N."/>
            <person name="Pollard D.A."/>
            <person name="Sackton T.B."/>
            <person name="Larracuente A.M."/>
            <person name="Singh N.D."/>
            <person name="Abad J.P."/>
            <person name="Abt D.N."/>
            <person name="Adryan B."/>
            <person name="Aguade M."/>
            <person name="Akashi H."/>
            <person name="Anderson W.W."/>
            <person name="Aquadro C.F."/>
            <person name="Ardell D.H."/>
            <person name="Arguello R."/>
            <person name="Artieri C.G."/>
            <person name="Barbash D.A."/>
            <person name="Barker D."/>
            <person name="Barsanti P."/>
            <person name="Batterham P."/>
            <person name="Batzoglou S."/>
            <person name="Begun D."/>
            <person name="Bhutkar A."/>
            <person name="Blanco E."/>
            <person name="Bosak S.A."/>
            <person name="Bradley R.K."/>
            <person name="Brand A.D."/>
            <person name="Brent M.R."/>
            <person name="Brooks A.N."/>
            <person name="Brown R.H."/>
            <person name="Butlin R.K."/>
            <person name="Caggese C."/>
            <person name="Calvi B.R."/>
            <person name="Bernardo de Carvalho A."/>
            <person name="Caspi A."/>
            <person name="Castrezana S."/>
            <person name="Celniker S.E."/>
            <person name="Chang J.L."/>
            <person name="Chapple C."/>
            <person name="Chatterji S."/>
            <person name="Chinwalla A."/>
            <person name="Civetta A."/>
            <person name="Clifton S.W."/>
            <person name="Comeron J.M."/>
            <person name="Costello J.C."/>
            <person name="Coyne J.A."/>
            <person name="Daub J."/>
            <person name="David R.G."/>
            <person name="Delcher A.L."/>
            <person name="Delehaunty K."/>
            <person name="Do C.B."/>
            <person name="Ebling H."/>
            <person name="Edwards K."/>
            <person name="Eickbush T."/>
            <person name="Evans J.D."/>
            <person name="Filipski A."/>
            <person name="Findeiss S."/>
            <person name="Freyhult E."/>
            <person name="Fulton L."/>
            <person name="Fulton R."/>
            <person name="Garcia A.C."/>
            <person name="Gardiner A."/>
            <person name="Garfield D.A."/>
            <person name="Garvin B.E."/>
            <person name="Gibson G."/>
            <person name="Gilbert D."/>
            <person name="Gnerre S."/>
            <person name="Godfrey J."/>
            <person name="Good R."/>
            <person name="Gotea V."/>
            <person name="Gravely B."/>
            <person name="Greenberg A.J."/>
            <person name="Griffiths-Jones S."/>
            <person name="Gross S."/>
            <person name="Guigo R."/>
            <person name="Gustafson E.A."/>
            <person name="Haerty W."/>
            <person name="Hahn M.W."/>
            <person name="Halligan D.L."/>
            <person name="Halpern A.L."/>
            <person name="Halter G.M."/>
            <person name="Han M.V."/>
            <person name="Heger A."/>
            <person name="Hillier L."/>
            <person name="Hinrichs A.S."/>
            <person name="Holmes I."/>
            <person name="Hoskins R.A."/>
            <person name="Hubisz M.J."/>
            <person name="Hultmark D."/>
            <person name="Huntley M.A."/>
            <person name="Jaffe D.B."/>
            <person name="Jagadeeshan S."/>
            <person name="Jeck W.R."/>
            <person name="Johnson J."/>
            <person name="Jones C.D."/>
            <person name="Jordan W.C."/>
            <person name="Karpen G.H."/>
            <person name="Kataoka E."/>
            <person name="Keightley P.D."/>
            <person name="Kheradpour P."/>
            <person name="Kirkness E.F."/>
            <person name="Koerich L.B."/>
            <person name="Kristiansen K."/>
            <person name="Kudrna D."/>
            <person name="Kulathinal R.J."/>
            <person name="Kumar S."/>
            <person name="Kwok R."/>
            <person name="Lander E."/>
            <person name="Langley C.H."/>
            <person name="Lapoint R."/>
            <person name="Lazzaro B.P."/>
            <person name="Lee S.J."/>
            <person name="Levesque L."/>
            <person name="Li R."/>
            <person name="Lin C.F."/>
            <person name="Lin M.F."/>
            <person name="Lindblad-Toh K."/>
            <person name="Llopart A."/>
            <person name="Long M."/>
            <person name="Low L."/>
            <person name="Lozovsky E."/>
            <person name="Lu J."/>
            <person name="Luo M."/>
            <person name="Machado C.A."/>
            <person name="Makalowski W."/>
            <person name="Marzo M."/>
            <person name="Matsuda M."/>
            <person name="Matzkin L."/>
            <person name="McAllister B."/>
            <person name="McBride C.S."/>
            <person name="McKernan B."/>
            <person name="McKernan K."/>
            <person name="Mendez-Lago M."/>
            <person name="Minx P."/>
            <person name="Mollenhauer M.U."/>
            <person name="Montooth K."/>
            <person name="Mount S.M."/>
            <person name="Mu X."/>
            <person name="Myers E."/>
            <person name="Negre B."/>
            <person name="Newfeld S."/>
            <person name="Nielsen R."/>
            <person name="Noor M.A."/>
            <person name="O'Grady P."/>
            <person name="Pachter L."/>
            <person name="Papaceit M."/>
            <person name="Parisi M.J."/>
            <person name="Parisi M."/>
            <person name="Parts L."/>
            <person name="Pedersen J.S."/>
            <person name="Pesole G."/>
            <person name="Phillippy A.M."/>
            <person name="Ponting C.P."/>
            <person name="Pop M."/>
            <person name="Porcelli D."/>
            <person name="Powell J.R."/>
            <person name="Prohaska S."/>
            <person name="Pruitt K."/>
            <person name="Puig M."/>
            <person name="Quesneville H."/>
            <person name="Ram K.R."/>
            <person name="Rand D."/>
            <person name="Rasmussen M.D."/>
            <person name="Reed L.K."/>
            <person name="Reenan R."/>
            <person name="Reily A."/>
            <person name="Remington K.A."/>
            <person name="Rieger T.T."/>
            <person name="Ritchie M.G."/>
            <person name="Robin C."/>
            <person name="Rogers Y.H."/>
            <person name="Rohde C."/>
            <person name="Rozas J."/>
            <person name="Rubenfield M.J."/>
            <person name="Ruiz A."/>
            <person name="Russo S."/>
            <person name="Salzberg S.L."/>
            <person name="Sanchez-Gracia A."/>
            <person name="Saranga D.J."/>
            <person name="Sato H."/>
            <person name="Schaeffer S.W."/>
            <person name="Schatz M.C."/>
            <person name="Schlenke T."/>
            <person name="Schwartz R."/>
            <person name="Segarra C."/>
            <person name="Singh R.S."/>
            <person name="Sirot L."/>
            <person name="Sirota M."/>
            <person name="Sisneros N.B."/>
            <person name="Smith C.D."/>
            <person name="Smith T.F."/>
            <person name="Spieth J."/>
            <person name="Stage D.E."/>
            <person name="Stark A."/>
            <person name="Stephan W."/>
            <person name="Strausberg R.L."/>
            <person name="Strempel S."/>
            <person name="Sturgill D."/>
            <person name="Sutton G."/>
            <person name="Sutton G.G."/>
            <person name="Tao W."/>
            <person name="Teichmann S."/>
            <person name="Tobari Y.N."/>
            <person name="Tomimura Y."/>
            <person name="Tsolas J.M."/>
            <person name="Valente V.L."/>
            <person name="Venter E."/>
            <person name="Venter J.C."/>
            <person name="Vicario S."/>
            <person name="Vieira F.G."/>
            <person name="Vilella A.J."/>
            <person name="Villasante A."/>
            <person name="Walenz B."/>
            <person name="Wang J."/>
            <person name="Wasserman M."/>
            <person name="Watts T."/>
            <person name="Wilson D."/>
            <person name="Wilson R.K."/>
            <person name="Wing R.A."/>
            <person name="Wolfner M.F."/>
            <person name="Wong A."/>
            <person name="Wong G.K."/>
            <person name="Wu C.I."/>
            <person name="Wu G."/>
            <person name="Yamamoto D."/>
            <person name="Yang H.P."/>
            <person name="Yang S.P."/>
            <person name="Yorke J.A."/>
            <person name="Yoshida K."/>
            <person name="Zdobnov E."/>
            <person name="Zhang P."/>
            <person name="Zhang Y."/>
            <person name="Zimin A.V."/>
            <person name="Baldwin J."/>
            <person name="Abdouelleil A."/>
            <person name="Abdulkadir J."/>
            <person name="Abebe A."/>
            <person name="Abera B."/>
            <person name="Abreu J."/>
            <person name="Acer S.C."/>
            <person name="Aftuck L."/>
            <person name="Alexander A."/>
            <person name="An P."/>
            <person name="Anderson E."/>
            <person name="Anderson S."/>
            <person name="Arachi H."/>
            <person name="Azer M."/>
            <person name="Bachantsang P."/>
            <person name="Barry A."/>
            <person name="Bayul T."/>
            <person name="Berlin A."/>
            <person name="Bessette D."/>
            <person name="Bloom T."/>
            <person name="Blye J."/>
            <person name="Boguslavskiy L."/>
            <person name="Bonnet C."/>
            <person name="Boukhgalter B."/>
            <person name="Bourzgui I."/>
            <person name="Brown A."/>
            <person name="Cahill P."/>
            <person name="Channer S."/>
            <person name="Cheshatsang Y."/>
            <person name="Chuda L."/>
            <person name="Citroen M."/>
            <person name="Collymore A."/>
            <person name="Cooke P."/>
            <person name="Costello M."/>
            <person name="D'Aco K."/>
            <person name="Daza R."/>
            <person name="De Haan G."/>
            <person name="DeGray S."/>
            <person name="DeMaso C."/>
            <person name="Dhargay N."/>
            <person name="Dooley K."/>
            <person name="Dooley E."/>
            <person name="Doricent M."/>
            <person name="Dorje P."/>
            <person name="Dorjee K."/>
            <person name="Dupes A."/>
            <person name="Elong R."/>
            <person name="Falk J."/>
            <person name="Farina A."/>
            <person name="Faro S."/>
            <person name="Ferguson D."/>
            <person name="Fisher S."/>
            <person name="Foley C.D."/>
            <person name="Franke A."/>
            <person name="Friedrich D."/>
            <person name="Gadbois L."/>
            <person name="Gearin G."/>
            <person name="Gearin C.R."/>
            <person name="Giannoukos G."/>
            <person name="Goode T."/>
            <person name="Graham J."/>
            <person name="Grandbois E."/>
            <person name="Grewal S."/>
            <person name="Gyaltsen K."/>
            <person name="Hafez N."/>
            <person name="Hagos B."/>
            <person name="Hall J."/>
            <person name="Henson C."/>
            <person name="Hollinger A."/>
            <person name="Honan T."/>
            <person name="Huard M.D."/>
            <person name="Hughes L."/>
            <person name="Hurhula B."/>
            <person name="Husby M.E."/>
            <person name="Kamat A."/>
            <person name="Kanga B."/>
            <person name="Kashin S."/>
            <person name="Khazanovich D."/>
            <person name="Kisner P."/>
            <person name="Lance K."/>
            <person name="Lara M."/>
            <person name="Lee W."/>
            <person name="Lennon N."/>
            <person name="Letendre F."/>
            <person name="LeVine R."/>
            <person name="Lipovsky A."/>
            <person name="Liu X."/>
            <person name="Liu J."/>
            <person name="Liu S."/>
            <person name="Lokyitsang T."/>
            <person name="Lokyitsang Y."/>
            <person name="Lubonja R."/>
            <person name="Lui A."/>
            <person name="MacDonald P."/>
            <person name="Magnisalis V."/>
            <person name="Maru K."/>
            <person name="Matthews C."/>
            <person name="McCusker W."/>
            <person name="McDonough S."/>
            <person name="Mehta T."/>
            <person name="Meldrim J."/>
            <person name="Meneus L."/>
            <person name="Mihai O."/>
            <person name="Mihalev A."/>
            <person name="Mihova T."/>
            <person name="Mittelman R."/>
            <person name="Mlenga V."/>
            <person name="Montmayeur A."/>
            <person name="Mulrain L."/>
            <person name="Navidi A."/>
            <person name="Naylor J."/>
            <person name="Negash T."/>
            <person name="Nguyen T."/>
            <person name="Nguyen N."/>
            <person name="Nicol R."/>
            <person name="Norbu C."/>
            <person name="Norbu N."/>
            <person name="Novod N."/>
            <person name="O'Neill B."/>
            <person name="Osman S."/>
            <person name="Markiewicz E."/>
            <person name="Oyono O.L."/>
            <person name="Patti C."/>
            <person name="Phunkhang P."/>
            <person name="Pierre F."/>
            <person name="Priest M."/>
            <person name="Raghuraman S."/>
            <person name="Rege F."/>
            <person name="Reyes R."/>
            <person name="Rise C."/>
            <person name="Rogov P."/>
            <person name="Ross K."/>
            <person name="Ryan E."/>
            <person name="Settipalli S."/>
            <person name="Shea T."/>
            <person name="Sherpa N."/>
            <person name="Shi L."/>
            <person name="Shih D."/>
            <person name="Sparrow T."/>
            <person name="Spaulding J."/>
            <person name="Stalker J."/>
            <person name="Stange-Thomann N."/>
            <person name="Stavropoulos S."/>
            <person name="Stone C."/>
            <person name="Strader C."/>
            <person name="Tesfaye S."/>
            <person name="Thomson T."/>
            <person name="Thoulutsang Y."/>
            <person name="Thoulutsang D."/>
            <person name="Topham K."/>
            <person name="Topping I."/>
            <person name="Tsamla T."/>
            <person name="Vassiliev H."/>
            <person name="Vo A."/>
            <person name="Wangchuk T."/>
            <person name="Wangdi T."/>
            <person name="Weiand M."/>
            <person name="Wilkinson J."/>
            <person name="Wilson A."/>
            <person name="Yadav S."/>
            <person name="Young G."/>
            <person name="Yu Q."/>
            <person name="Zembek L."/>
            <person name="Zhong D."/>
            <person name="Zimmer A."/>
            <person name="Zwirko Z."/>
            <person name="Jaffe D.B."/>
            <person name="Alvarez P."/>
            <person name="Brockman W."/>
            <person name="Butler J."/>
            <person name="Chin C."/>
            <person name="Gnerre S."/>
            <person name="Grabherr M."/>
            <person name="Kleber M."/>
            <person name="Mauceli E."/>
            <person name="MacCallum I."/>
        </authorList>
    </citation>
    <scope>NUCLEOTIDE SEQUENCE [LARGE SCALE GENOMIC DNA]</scope>
    <source>
        <strain evidence="3">Tucson 15287-2541.00</strain>
    </source>
</reference>
<evidence type="ECO:0000313" key="3">
    <source>
        <dbReference type="Proteomes" id="UP000001070"/>
    </source>
</evidence>
<proteinExistence type="predicted"/>
<dbReference type="OrthoDB" id="7990365at2759"/>
<keyword evidence="3" id="KW-1185">Reference proteome</keyword>
<dbReference type="EMBL" id="CH919768">
    <property type="protein sequence ID" value="EDW05070.1"/>
    <property type="molecule type" value="Genomic_DNA"/>
</dbReference>
<dbReference type="InParanoid" id="B4K2R7"/>
<feature type="compositionally biased region" description="Low complexity" evidence="1">
    <location>
        <begin position="587"/>
        <end position="596"/>
    </location>
</feature>
<feature type="region of interest" description="Disordered" evidence="1">
    <location>
        <begin position="574"/>
        <end position="616"/>
    </location>
</feature>
<evidence type="ECO:0000256" key="1">
    <source>
        <dbReference type="SAM" id="MobiDB-lite"/>
    </source>
</evidence>
<dbReference type="AlphaFoldDB" id="B4K2R7"/>
<organism evidence="3">
    <name type="scientific">Drosophila grimshawi</name>
    <name type="common">Hawaiian fruit fly</name>
    <name type="synonym">Idiomyia grimshawi</name>
    <dbReference type="NCBI Taxonomy" id="7222"/>
    <lineage>
        <taxon>Eukaryota</taxon>
        <taxon>Metazoa</taxon>
        <taxon>Ecdysozoa</taxon>
        <taxon>Arthropoda</taxon>
        <taxon>Hexapoda</taxon>
        <taxon>Insecta</taxon>
        <taxon>Pterygota</taxon>
        <taxon>Neoptera</taxon>
        <taxon>Endopterygota</taxon>
        <taxon>Diptera</taxon>
        <taxon>Brachycera</taxon>
        <taxon>Muscomorpha</taxon>
        <taxon>Ephydroidea</taxon>
        <taxon>Drosophilidae</taxon>
        <taxon>Drosophila</taxon>
        <taxon>Hawaiian Drosophila</taxon>
    </lineage>
</organism>
<gene>
    <name evidence="2" type="primary">Dgri\GH23197</name>
    <name evidence="2" type="ORF">Dgri_GH23197</name>
</gene>
<dbReference type="STRING" id="7222.B4K2R7"/>
<accession>B4K2R7</accession>
<dbReference type="PhylomeDB" id="B4K2R7"/>
<dbReference type="GO" id="GO:0048515">
    <property type="term" value="P:spermatid differentiation"/>
    <property type="evidence" value="ECO:0007669"/>
    <property type="project" value="EnsemblMetazoa"/>
</dbReference>
<evidence type="ECO:0000313" key="2">
    <source>
        <dbReference type="EMBL" id="EDW05070.1"/>
    </source>
</evidence>
<dbReference type="HOGENOM" id="CLU_443636_0_0_1"/>